<dbReference type="AlphaFoldDB" id="K2NXR0"/>
<gene>
    <name evidence="3" type="ORF">MOQ_002520</name>
</gene>
<feature type="chain" id="PRO_5003862458" description="Programmed cell death protein 2 C-terminal domain-containing protein" evidence="1">
    <location>
        <begin position="17"/>
        <end position="362"/>
    </location>
</feature>
<protein>
    <recommendedName>
        <fullName evidence="2">Programmed cell death protein 2 C-terminal domain-containing protein</fullName>
    </recommendedName>
</protein>
<dbReference type="EMBL" id="AHKC01009102">
    <property type="protein sequence ID" value="EKF33607.1"/>
    <property type="molecule type" value="Genomic_DNA"/>
</dbReference>
<sequence length="362" mass="40639">MYVCMCVCMCVCVCVCVFRNRNGRMTGKDAVWLGTPVDVTGEDLCSVYTSRIGGTATLFRETADYSAFHCPKCKSMNAVSLLAQIYAPLEVYDRLLYVFTCAACSTEQSTFCFALRSQNFNPSYKNASQTNEKGGCEEKQLFFEESADWGDGMDKGWDDDDESVKSNMGTDQRGNRSIINEAIADDTYGTEAPSSLALPGSKPPIKGMRFPCFTLEVFEEPPKVKPKSVAFNIQLHEAQGKYGEDVVETTVVDEADEPLHEKLLRKYVERIGRVPSQCVRWGPGREPLQVSVMSIVAPRCPYCGEKRRYELQLTSPIIYFLTRSKEEKKHSLHFGNVIVFTCSGNCNTEAYALEYCFVEREI</sequence>
<proteinExistence type="predicted"/>
<dbReference type="Proteomes" id="UP000007350">
    <property type="component" value="Unassembled WGS sequence"/>
</dbReference>
<evidence type="ECO:0000313" key="4">
    <source>
        <dbReference type="Proteomes" id="UP000007350"/>
    </source>
</evidence>
<accession>K2NXR0</accession>
<dbReference type="PANTHER" id="PTHR46421">
    <property type="entry name" value="PROGRAMMED CELL DEATH PROTEIN 2-LIKE"/>
    <property type="match status" value="1"/>
</dbReference>
<feature type="domain" description="Programmed cell death protein 2 C-terminal" evidence="2">
    <location>
        <begin position="262"/>
        <end position="358"/>
    </location>
</feature>
<dbReference type="Pfam" id="PF04194">
    <property type="entry name" value="PDCD2_C"/>
    <property type="match status" value="1"/>
</dbReference>
<evidence type="ECO:0000313" key="3">
    <source>
        <dbReference type="EMBL" id="EKF33607.1"/>
    </source>
</evidence>
<dbReference type="GO" id="GO:0005737">
    <property type="term" value="C:cytoplasm"/>
    <property type="evidence" value="ECO:0007669"/>
    <property type="project" value="InterPro"/>
</dbReference>
<comment type="caution">
    <text evidence="3">The sequence shown here is derived from an EMBL/GenBank/DDBJ whole genome shotgun (WGS) entry which is preliminary data.</text>
</comment>
<organism evidence="3 4">
    <name type="scientific">Trypanosoma cruzi marinkellei</name>
    <dbReference type="NCBI Taxonomy" id="85056"/>
    <lineage>
        <taxon>Eukaryota</taxon>
        <taxon>Discoba</taxon>
        <taxon>Euglenozoa</taxon>
        <taxon>Kinetoplastea</taxon>
        <taxon>Metakinetoplastina</taxon>
        <taxon>Trypanosomatida</taxon>
        <taxon>Trypanosomatidae</taxon>
        <taxon>Trypanosoma</taxon>
        <taxon>Schizotrypanum</taxon>
    </lineage>
</organism>
<name>K2NXR0_TRYCR</name>
<dbReference type="OrthoDB" id="366284at2759"/>
<evidence type="ECO:0000256" key="1">
    <source>
        <dbReference type="SAM" id="SignalP"/>
    </source>
</evidence>
<feature type="signal peptide" evidence="1">
    <location>
        <begin position="1"/>
        <end position="16"/>
    </location>
</feature>
<keyword evidence="4" id="KW-1185">Reference proteome</keyword>
<dbReference type="InterPro" id="IPR007320">
    <property type="entry name" value="PDCD2_C"/>
</dbReference>
<dbReference type="PANTHER" id="PTHR46421:SF1">
    <property type="entry name" value="PROGRAMMED CELL DEATH PROTEIN 2-LIKE"/>
    <property type="match status" value="1"/>
</dbReference>
<reference evidence="3 4" key="1">
    <citation type="journal article" date="2012" name="BMC Genomics">
        <title>Comparative genomic analysis of human infective Trypanosoma cruzi lineages with the bat-restricted subspecies T. cruzi marinkellei.</title>
        <authorList>
            <person name="Franzen O."/>
            <person name="Talavera-Lopez C."/>
            <person name="Ochaya S."/>
            <person name="Butler C.E."/>
            <person name="Messenger L.A."/>
            <person name="Lewis M.D."/>
            <person name="Llewellyn M.S."/>
            <person name="Marinkelle C.J."/>
            <person name="Tyler K.M."/>
            <person name="Miles M.A."/>
            <person name="Andersson B."/>
        </authorList>
    </citation>
    <scope>NUCLEOTIDE SEQUENCE [LARGE SCALE GENOMIC DNA]</scope>
    <source>
        <strain evidence="3 4">B7</strain>
    </source>
</reference>
<keyword evidence="1" id="KW-0732">Signal</keyword>
<evidence type="ECO:0000259" key="2">
    <source>
        <dbReference type="Pfam" id="PF04194"/>
    </source>
</evidence>
<dbReference type="InterPro" id="IPR052815">
    <property type="entry name" value="PDCD2-like_regulator"/>
</dbReference>